<dbReference type="InterPro" id="IPR037523">
    <property type="entry name" value="VOC_core"/>
</dbReference>
<sequence length="228" mass="24692">MPEDSLPFWQDRLGGRRETRFGEARLALEGPDGEGIALVGTTDGRAPWTGEGLPAGSAVRGLHSVTLTLRDARPMVDLLAALGYREDGREGPWTRMRIAGNGADALDLHEDRDAPPARQGAGSVHHIAFSVPDRAAQDAVRQGFVDLGLRPTPPIDRDYFQSVYVRTPGGILFELATEEPGFARDEPPEALGRVLRLPRQHAHLRPRLIRSLQPLPGLAMEDPAGGPA</sequence>
<dbReference type="HOGENOM" id="CLU_057821_0_0_5"/>
<dbReference type="PANTHER" id="PTHR36110:SF2">
    <property type="entry name" value="RING-CLEAVING DIOXYGENASE MHQE-RELATED"/>
    <property type="match status" value="1"/>
</dbReference>
<proteinExistence type="predicted"/>
<gene>
    <name evidence="2" type="ORF">ruthe_01969</name>
</gene>
<dbReference type="PANTHER" id="PTHR36110">
    <property type="entry name" value="RING-CLEAVING DIOXYGENASE MHQE-RELATED"/>
    <property type="match status" value="1"/>
</dbReference>
<dbReference type="SUPFAM" id="SSF54593">
    <property type="entry name" value="Glyoxalase/Bleomycin resistance protein/Dihydroxybiphenyl dioxygenase"/>
    <property type="match status" value="1"/>
</dbReference>
<dbReference type="PATRIC" id="fig|1123069.3.peg.1939"/>
<dbReference type="GO" id="GO:0016829">
    <property type="term" value="F:lyase activity"/>
    <property type="evidence" value="ECO:0007669"/>
    <property type="project" value="UniProtKB-KW"/>
</dbReference>
<protein>
    <submittedName>
        <fullName evidence="2">Lactoylglutathione lyase</fullName>
    </submittedName>
</protein>
<feature type="domain" description="VOC" evidence="1">
    <location>
        <begin position="61"/>
        <end position="178"/>
    </location>
</feature>
<organism evidence="2 3">
    <name type="scientific">Rubellimicrobium thermophilum DSM 16684</name>
    <dbReference type="NCBI Taxonomy" id="1123069"/>
    <lineage>
        <taxon>Bacteria</taxon>
        <taxon>Pseudomonadati</taxon>
        <taxon>Pseudomonadota</taxon>
        <taxon>Alphaproteobacteria</taxon>
        <taxon>Rhodobacterales</taxon>
        <taxon>Roseobacteraceae</taxon>
        <taxon>Rubellimicrobium</taxon>
    </lineage>
</organism>
<dbReference type="EMBL" id="AOLV01000020">
    <property type="protein sequence ID" value="EPX84610.1"/>
    <property type="molecule type" value="Genomic_DNA"/>
</dbReference>
<dbReference type="InterPro" id="IPR029068">
    <property type="entry name" value="Glyas_Bleomycin-R_OHBP_Dase"/>
</dbReference>
<name>S9S362_9RHOB</name>
<dbReference type="Gene3D" id="3.10.180.10">
    <property type="entry name" value="2,3-Dihydroxybiphenyl 1,2-Dioxygenase, domain 1"/>
    <property type="match status" value="2"/>
</dbReference>
<evidence type="ECO:0000313" key="3">
    <source>
        <dbReference type="Proteomes" id="UP000015346"/>
    </source>
</evidence>
<keyword evidence="3" id="KW-1185">Reference proteome</keyword>
<dbReference type="Proteomes" id="UP000015346">
    <property type="component" value="Unassembled WGS sequence"/>
</dbReference>
<dbReference type="STRING" id="1123069.ruthe_01969"/>
<accession>S9S362</accession>
<dbReference type="InterPro" id="IPR004360">
    <property type="entry name" value="Glyas_Fos-R_dOase_dom"/>
</dbReference>
<dbReference type="InterPro" id="IPR052537">
    <property type="entry name" value="Extradiol_RC_dioxygenase"/>
</dbReference>
<dbReference type="AlphaFoldDB" id="S9S362"/>
<dbReference type="RefSeq" id="WP_021098055.1">
    <property type="nucleotide sequence ID" value="NZ_KE557321.1"/>
</dbReference>
<comment type="caution">
    <text evidence="2">The sequence shown here is derived from an EMBL/GenBank/DDBJ whole genome shotgun (WGS) entry which is preliminary data.</text>
</comment>
<evidence type="ECO:0000313" key="2">
    <source>
        <dbReference type="EMBL" id="EPX84610.1"/>
    </source>
</evidence>
<dbReference type="PROSITE" id="PS51819">
    <property type="entry name" value="VOC"/>
    <property type="match status" value="1"/>
</dbReference>
<dbReference type="Pfam" id="PF00903">
    <property type="entry name" value="Glyoxalase"/>
    <property type="match status" value="1"/>
</dbReference>
<reference evidence="2 3" key="1">
    <citation type="journal article" date="2013" name="Stand. Genomic Sci.">
        <title>Genome sequence of the reddish-pigmented Rubellimicrobium thermophilum type strain (DSM 16684(T)), a member of the Roseobacter clade.</title>
        <authorList>
            <person name="Fiebig A."/>
            <person name="Riedel T."/>
            <person name="Gronow S."/>
            <person name="Petersen J."/>
            <person name="Klenk H.P."/>
            <person name="Goker M."/>
        </authorList>
    </citation>
    <scope>NUCLEOTIDE SEQUENCE [LARGE SCALE GENOMIC DNA]</scope>
    <source>
        <strain evidence="2 3">DSM 16684</strain>
    </source>
</reference>
<evidence type="ECO:0000259" key="1">
    <source>
        <dbReference type="PROSITE" id="PS51819"/>
    </source>
</evidence>
<keyword evidence="2" id="KW-0456">Lyase</keyword>